<keyword evidence="1" id="KW-0812">Transmembrane</keyword>
<evidence type="ECO:0000313" key="2">
    <source>
        <dbReference type="EMBL" id="PRR82542.1"/>
    </source>
</evidence>
<organism evidence="2 3">
    <name type="scientific">Clostridium vincentii</name>
    <dbReference type="NCBI Taxonomy" id="52704"/>
    <lineage>
        <taxon>Bacteria</taxon>
        <taxon>Bacillati</taxon>
        <taxon>Bacillota</taxon>
        <taxon>Clostridia</taxon>
        <taxon>Eubacteriales</taxon>
        <taxon>Clostridiaceae</taxon>
        <taxon>Clostridium</taxon>
    </lineage>
</organism>
<evidence type="ECO:0000313" key="3">
    <source>
        <dbReference type="Proteomes" id="UP000239471"/>
    </source>
</evidence>
<keyword evidence="3" id="KW-1185">Reference proteome</keyword>
<proteinExistence type="predicted"/>
<dbReference type="Proteomes" id="UP000239471">
    <property type="component" value="Unassembled WGS sequence"/>
</dbReference>
<sequence>MSDISYIGLFIAVLLMVFFMLQVGLFIRGINKKENKKVVLHLIGVITTVLLTIFIFCQSVGIDLSSNFLIIGTLIMTTLFYIGYGFDSLFVVKK</sequence>
<keyword evidence="1" id="KW-0472">Membrane</keyword>
<evidence type="ECO:0000256" key="1">
    <source>
        <dbReference type="SAM" id="Phobius"/>
    </source>
</evidence>
<accession>A0A2T0BFE3</accession>
<dbReference type="EMBL" id="PVXQ01000015">
    <property type="protein sequence ID" value="PRR82542.1"/>
    <property type="molecule type" value="Genomic_DNA"/>
</dbReference>
<name>A0A2T0BFE3_9CLOT</name>
<keyword evidence="1" id="KW-1133">Transmembrane helix</keyword>
<dbReference type="OrthoDB" id="9931695at2"/>
<protein>
    <submittedName>
        <fullName evidence="2">Uncharacterized protein</fullName>
    </submittedName>
</protein>
<feature type="transmembrane region" description="Helical" evidence="1">
    <location>
        <begin position="6"/>
        <end position="27"/>
    </location>
</feature>
<dbReference type="AlphaFoldDB" id="A0A2T0BFE3"/>
<dbReference type="RefSeq" id="WP_106059661.1">
    <property type="nucleotide sequence ID" value="NZ_PVXQ01000015.1"/>
</dbReference>
<comment type="caution">
    <text evidence="2">The sequence shown here is derived from an EMBL/GenBank/DDBJ whole genome shotgun (WGS) entry which is preliminary data.</text>
</comment>
<reference evidence="2 3" key="1">
    <citation type="submission" date="2018-03" db="EMBL/GenBank/DDBJ databases">
        <title>Genome sequence of Clostridium vincentii DSM 10228.</title>
        <authorList>
            <person name="Poehlein A."/>
            <person name="Daniel R."/>
        </authorList>
    </citation>
    <scope>NUCLEOTIDE SEQUENCE [LARGE SCALE GENOMIC DNA]</scope>
    <source>
        <strain evidence="2 3">DSM 10228</strain>
    </source>
</reference>
<gene>
    <name evidence="2" type="ORF">CLVI_16770</name>
</gene>
<feature type="transmembrane region" description="Helical" evidence="1">
    <location>
        <begin position="39"/>
        <end position="62"/>
    </location>
</feature>
<feature type="transmembrane region" description="Helical" evidence="1">
    <location>
        <begin position="68"/>
        <end position="92"/>
    </location>
</feature>